<evidence type="ECO:0000256" key="1">
    <source>
        <dbReference type="ARBA" id="ARBA00006545"/>
    </source>
</evidence>
<reference evidence="6" key="1">
    <citation type="submission" date="2017-02" db="UniProtKB">
        <authorList>
            <consortium name="WormBaseParasite"/>
        </authorList>
    </citation>
    <scope>IDENTIFICATION</scope>
</reference>
<feature type="coiled-coil region" evidence="3">
    <location>
        <begin position="98"/>
        <end position="128"/>
    </location>
</feature>
<dbReference type="STRING" id="451379.A0A0N5ABX3"/>
<dbReference type="AlphaFoldDB" id="A0A0N5ABX3"/>
<evidence type="ECO:0000256" key="3">
    <source>
        <dbReference type="SAM" id="Coils"/>
    </source>
</evidence>
<dbReference type="Proteomes" id="UP000046393">
    <property type="component" value="Unplaced"/>
</dbReference>
<accession>A0A0N5ABX3</accession>
<dbReference type="PANTHER" id="PTHR16166:SF93">
    <property type="entry name" value="INTERMEMBRANE LIPID TRANSFER PROTEIN VPS13"/>
    <property type="match status" value="1"/>
</dbReference>
<keyword evidence="5" id="KW-1185">Reference proteome</keyword>
<evidence type="ECO:0000256" key="2">
    <source>
        <dbReference type="ARBA" id="ARBA00022448"/>
    </source>
</evidence>
<dbReference type="GO" id="GO:0045053">
    <property type="term" value="P:protein retention in Golgi apparatus"/>
    <property type="evidence" value="ECO:0007669"/>
    <property type="project" value="TreeGrafter"/>
</dbReference>
<feature type="domain" description="Chorein N-terminal" evidence="4">
    <location>
        <begin position="2"/>
        <end position="761"/>
    </location>
</feature>
<sequence length="762" mass="88376">MVFESVVADLLNRFLGDFVDNLDASQLNIGIWGGDVKLDNLEIKETALDEMELPIKLKYGYLKSLKLKIPWKSLYTEPVIAEVDGFYMIVVPNKGVVYNEEKAKKNEQDEKRKKLLRLEENRKRKRKEVEAVDDGFTEKLLAQIVKNLQVHIRNIHVRYEDKYTNRHRPFAVGVTLEQLQFLTTDSNWIETIHKEAVKIVYKLVSLNNLAVYWNSDCRLISDADDRIEIERLMIEGIANNMRKPSEYTYIIQPITMKAKLSMNQKPESTNWEIPKIDLIFDMETLALCIGKLQYQDILLVLDAQERSSIATRYLKYRPDLNEYAGHYKTWWHFAYMSILEEQIKRKKRNWSWEHMKQHRYLVRNYKEAWIKKQTEKNIGQKYLKTIEEAEEVLDIFNINIARQQAEFEIDRLQLTRLEDQPQGWISWAKSWWGSSTPSASKPKELKEDSANIVAQFEEAMTTEEKAKLYDAIDYQENTPPTDYPKEFVENVVNMNLTSVEVIVENSLHLKFKSLSSYLQQRPSANAINLTLSIKSVEMIAQGTPMLTMSDSDSNWLSVVVDTNPLDKEKNNYDQYFKLCISPTLFKYHALAVNALLDVLKPPESVRLHKLAAAAMARYEDVKERSLTGLSHAVEMKSKLLLDISIAPATVVISETGVFGQMKTALILDLGLLEIKSIDDQPYQPSTVFEEEKSVEERRKELLKRAYDKFNVKLSNIRITLGDDYEMAVKSLQEPLSNCHILRPTGMDIQVYKSAIDDIQLPK</sequence>
<name>A0A0N5ABX3_9BILA</name>
<proteinExistence type="inferred from homology"/>
<evidence type="ECO:0000313" key="5">
    <source>
        <dbReference type="Proteomes" id="UP000046393"/>
    </source>
</evidence>
<dbReference type="GO" id="GO:0006623">
    <property type="term" value="P:protein targeting to vacuole"/>
    <property type="evidence" value="ECO:0007669"/>
    <property type="project" value="TreeGrafter"/>
</dbReference>
<dbReference type="PANTHER" id="PTHR16166">
    <property type="entry name" value="VACUOLAR PROTEIN SORTING-ASSOCIATED PROTEIN VPS13"/>
    <property type="match status" value="1"/>
</dbReference>
<feature type="coiled-coil region" evidence="3">
    <location>
        <begin position="386"/>
        <end position="420"/>
    </location>
</feature>
<dbReference type="Pfam" id="PF12624">
    <property type="entry name" value="VPS13_N"/>
    <property type="match status" value="1"/>
</dbReference>
<dbReference type="WBParaSite" id="SMUV_0000164901-mRNA-1">
    <property type="protein sequence ID" value="SMUV_0000164901-mRNA-1"/>
    <property type="gene ID" value="SMUV_0000164901"/>
</dbReference>
<dbReference type="InterPro" id="IPR026854">
    <property type="entry name" value="VPS13_N"/>
</dbReference>
<organism evidence="5 6">
    <name type="scientific">Syphacia muris</name>
    <dbReference type="NCBI Taxonomy" id="451379"/>
    <lineage>
        <taxon>Eukaryota</taxon>
        <taxon>Metazoa</taxon>
        <taxon>Ecdysozoa</taxon>
        <taxon>Nematoda</taxon>
        <taxon>Chromadorea</taxon>
        <taxon>Rhabditida</taxon>
        <taxon>Spirurina</taxon>
        <taxon>Oxyuridomorpha</taxon>
        <taxon>Oxyuroidea</taxon>
        <taxon>Oxyuridae</taxon>
        <taxon>Syphacia</taxon>
    </lineage>
</organism>
<evidence type="ECO:0000259" key="4">
    <source>
        <dbReference type="Pfam" id="PF12624"/>
    </source>
</evidence>
<comment type="similarity">
    <text evidence="1">Belongs to the VPS13 family.</text>
</comment>
<dbReference type="InterPro" id="IPR026847">
    <property type="entry name" value="VPS13"/>
</dbReference>
<protein>
    <submittedName>
        <fullName evidence="6">Vacuolar protein sorting-associated protein 13A</fullName>
    </submittedName>
</protein>
<evidence type="ECO:0000313" key="6">
    <source>
        <dbReference type="WBParaSite" id="SMUV_0000164901-mRNA-1"/>
    </source>
</evidence>
<keyword evidence="2" id="KW-0813">Transport</keyword>
<keyword evidence="3" id="KW-0175">Coiled coil</keyword>